<dbReference type="Proteomes" id="UP001597387">
    <property type="component" value="Unassembled WGS sequence"/>
</dbReference>
<protein>
    <submittedName>
        <fullName evidence="2">RNA polymerase sigma factor</fullName>
    </submittedName>
</protein>
<reference evidence="3" key="1">
    <citation type="journal article" date="2019" name="Int. J. Syst. Evol. Microbiol.">
        <title>The Global Catalogue of Microorganisms (GCM) 10K type strain sequencing project: providing services to taxonomists for standard genome sequencing and annotation.</title>
        <authorList>
            <consortium name="The Broad Institute Genomics Platform"/>
            <consortium name="The Broad Institute Genome Sequencing Center for Infectious Disease"/>
            <person name="Wu L."/>
            <person name="Ma J."/>
        </authorList>
    </citation>
    <scope>NUCLEOTIDE SEQUENCE [LARGE SCALE GENOMIC DNA]</scope>
    <source>
        <strain evidence="3">KCTC 42217</strain>
    </source>
</reference>
<feature type="domain" description="RNA polymerase sigma-70 region 2" evidence="1">
    <location>
        <begin position="24"/>
        <end position="85"/>
    </location>
</feature>
<evidence type="ECO:0000313" key="3">
    <source>
        <dbReference type="Proteomes" id="UP001597387"/>
    </source>
</evidence>
<proteinExistence type="predicted"/>
<evidence type="ECO:0000259" key="1">
    <source>
        <dbReference type="Pfam" id="PF04542"/>
    </source>
</evidence>
<dbReference type="InterPro" id="IPR007627">
    <property type="entry name" value="RNA_pol_sigma70_r2"/>
</dbReference>
<dbReference type="RefSeq" id="WP_255904484.1">
    <property type="nucleotide sequence ID" value="NZ_JAFMZO010000004.1"/>
</dbReference>
<dbReference type="SUPFAM" id="SSF88946">
    <property type="entry name" value="Sigma2 domain of RNA polymerase sigma factors"/>
    <property type="match status" value="1"/>
</dbReference>
<name>A0ABW4ZRE1_9SPHI</name>
<dbReference type="Pfam" id="PF04542">
    <property type="entry name" value="Sigma70_r2"/>
    <property type="match status" value="1"/>
</dbReference>
<dbReference type="InterPro" id="IPR013325">
    <property type="entry name" value="RNA_pol_sigma_r2"/>
</dbReference>
<dbReference type="EMBL" id="JBHUHZ010000003">
    <property type="protein sequence ID" value="MFD2164142.1"/>
    <property type="molecule type" value="Genomic_DNA"/>
</dbReference>
<organism evidence="2 3">
    <name type="scientific">Paradesertivirga mongoliensis</name>
    <dbReference type="NCBI Taxonomy" id="2100740"/>
    <lineage>
        <taxon>Bacteria</taxon>
        <taxon>Pseudomonadati</taxon>
        <taxon>Bacteroidota</taxon>
        <taxon>Sphingobacteriia</taxon>
        <taxon>Sphingobacteriales</taxon>
        <taxon>Sphingobacteriaceae</taxon>
        <taxon>Paradesertivirga</taxon>
    </lineage>
</organism>
<dbReference type="Gene3D" id="1.10.1740.10">
    <property type="match status" value="1"/>
</dbReference>
<sequence length="180" mass="20789">METSHQQDMNQRQQQFFSLYKNAFPAFARFVSRMGGNLDEARDIFQDALLAWYEKTASSDLNVTKSEKAYVLGIAKYLWIKRYKSTISQIEFSAGFDVGESFGEQANPSEQKLLEVLETAGRKCMELLRAFYYDKLSPAKLAERYSFSGERSATAQKYKCLEKVRNEVKRQSLSYADFID</sequence>
<evidence type="ECO:0000313" key="2">
    <source>
        <dbReference type="EMBL" id="MFD2164142.1"/>
    </source>
</evidence>
<keyword evidence="3" id="KW-1185">Reference proteome</keyword>
<comment type="caution">
    <text evidence="2">The sequence shown here is derived from an EMBL/GenBank/DDBJ whole genome shotgun (WGS) entry which is preliminary data.</text>
</comment>
<gene>
    <name evidence="2" type="ORF">ACFSJU_17165</name>
</gene>
<accession>A0ABW4ZRE1</accession>